<dbReference type="Pfam" id="PF09837">
    <property type="entry name" value="DUF2064"/>
    <property type="match status" value="1"/>
</dbReference>
<evidence type="ECO:0000313" key="2">
    <source>
        <dbReference type="Proteomes" id="UP000016960"/>
    </source>
</evidence>
<sequence>MTAKQAGEEQLIVFTRYPVPGTTKTRLIPSLGADGAAALQRQMSETTLDEARRLRRTRSTEIEVLFSGGTRSQLVAWLGPDVEYRAQSDGDLGQRLTAAFAGAFGSGKRRVAAIGIDCPDLSATILREAFAHLERSDLVLGPATDGGYYLIGMGCFYSELFADIAWSTDVVRAQTLAIAGRLGLKSALLPELSDVDRPEDLVRWQQASDR</sequence>
<gene>
    <name evidence="1" type="ORF">KR51_00011760</name>
</gene>
<comment type="caution">
    <text evidence="1">The sequence shown here is derived from an EMBL/GenBank/DDBJ whole genome shotgun (WGS) entry which is preliminary data.</text>
</comment>
<dbReference type="InterPro" id="IPR018641">
    <property type="entry name" value="Trfase_1_rSAM/seldom-assoc"/>
</dbReference>
<dbReference type="AlphaFoldDB" id="U5DN19"/>
<dbReference type="EMBL" id="ASSJ01000030">
    <property type="protein sequence ID" value="ERN42247.1"/>
    <property type="molecule type" value="Genomic_DNA"/>
</dbReference>
<dbReference type="Gene3D" id="3.90.550.10">
    <property type="entry name" value="Spore Coat Polysaccharide Biosynthesis Protein SpsA, Chain A"/>
    <property type="match status" value="1"/>
</dbReference>
<dbReference type="STRING" id="582515.KR51_00011760"/>
<name>U5DN19_9CHRO</name>
<dbReference type="OrthoDB" id="9810303at2"/>
<dbReference type="PANTHER" id="PTHR36529">
    <property type="entry name" value="SLL1095 PROTEIN"/>
    <property type="match status" value="1"/>
</dbReference>
<keyword evidence="2" id="KW-1185">Reference proteome</keyword>
<dbReference type="NCBIfam" id="TIGR04282">
    <property type="entry name" value="glyco_like_cofC"/>
    <property type="match status" value="1"/>
</dbReference>
<protein>
    <recommendedName>
        <fullName evidence="3">Glycosyltransferase</fullName>
    </recommendedName>
</protein>
<evidence type="ECO:0008006" key="3">
    <source>
        <dbReference type="Google" id="ProtNLM"/>
    </source>
</evidence>
<dbReference type="InParanoid" id="U5DN19"/>
<organism evidence="1 2">
    <name type="scientific">Rubidibacter lacunae KORDI 51-2</name>
    <dbReference type="NCBI Taxonomy" id="582515"/>
    <lineage>
        <taxon>Bacteria</taxon>
        <taxon>Bacillati</taxon>
        <taxon>Cyanobacteriota</taxon>
        <taxon>Cyanophyceae</taxon>
        <taxon>Oscillatoriophycideae</taxon>
        <taxon>Chroococcales</taxon>
        <taxon>Aphanothecaceae</taxon>
        <taxon>Rubidibacter</taxon>
    </lineage>
</organism>
<reference evidence="1 2" key="1">
    <citation type="submission" date="2013-05" db="EMBL/GenBank/DDBJ databases">
        <title>Draft genome sequence of Rubidibacter lacunae KORDI 51-2.</title>
        <authorList>
            <person name="Choi D.H."/>
            <person name="Noh J.H."/>
            <person name="Kwon K.-K."/>
            <person name="Lee J.-H."/>
            <person name="Ryu J.-Y."/>
        </authorList>
    </citation>
    <scope>NUCLEOTIDE SEQUENCE [LARGE SCALE GENOMIC DNA]</scope>
    <source>
        <strain evidence="1 2">KORDI 51-2</strain>
    </source>
</reference>
<dbReference type="Proteomes" id="UP000016960">
    <property type="component" value="Unassembled WGS sequence"/>
</dbReference>
<evidence type="ECO:0000313" key="1">
    <source>
        <dbReference type="EMBL" id="ERN42247.1"/>
    </source>
</evidence>
<dbReference type="RefSeq" id="WP_022605602.1">
    <property type="nucleotide sequence ID" value="NZ_ASSJ01000030.1"/>
</dbReference>
<proteinExistence type="predicted"/>
<dbReference type="PANTHER" id="PTHR36529:SF1">
    <property type="entry name" value="GLYCOSYLTRANSFERASE"/>
    <property type="match status" value="1"/>
</dbReference>
<dbReference type="SUPFAM" id="SSF53448">
    <property type="entry name" value="Nucleotide-diphospho-sugar transferases"/>
    <property type="match status" value="1"/>
</dbReference>
<accession>U5DN19</accession>
<dbReference type="eggNOG" id="COG3222">
    <property type="taxonomic scope" value="Bacteria"/>
</dbReference>
<dbReference type="InterPro" id="IPR029044">
    <property type="entry name" value="Nucleotide-diphossugar_trans"/>
</dbReference>